<dbReference type="SUPFAM" id="SSF54001">
    <property type="entry name" value="Cysteine proteinases"/>
    <property type="match status" value="1"/>
</dbReference>
<evidence type="ECO:0000313" key="6">
    <source>
        <dbReference type="EMBL" id="VEV98252.1"/>
    </source>
</evidence>
<dbReference type="Pfam" id="PF00877">
    <property type="entry name" value="NLPC_P60"/>
    <property type="match status" value="1"/>
</dbReference>
<protein>
    <recommendedName>
        <fullName evidence="5">NlpC/P60 domain-containing protein</fullName>
    </recommendedName>
</protein>
<keyword evidence="3" id="KW-0378">Hydrolase</keyword>
<dbReference type="InterPro" id="IPR000064">
    <property type="entry name" value="NLP_P60_dom"/>
</dbReference>
<organism evidence="6">
    <name type="scientific">Pseudomonas marincola</name>
    <dbReference type="NCBI Taxonomy" id="437900"/>
    <lineage>
        <taxon>Bacteria</taxon>
        <taxon>Pseudomonadati</taxon>
        <taxon>Pseudomonadota</taxon>
        <taxon>Gammaproteobacteria</taxon>
        <taxon>Pseudomonadales</taxon>
        <taxon>Pseudomonadaceae</taxon>
        <taxon>Pseudomonas</taxon>
    </lineage>
</organism>
<dbReference type="EMBL" id="LR215729">
    <property type="protein sequence ID" value="VEV98252.1"/>
    <property type="molecule type" value="Genomic_DNA"/>
</dbReference>
<keyword evidence="2" id="KW-0645">Protease</keyword>
<evidence type="ECO:0000256" key="2">
    <source>
        <dbReference type="ARBA" id="ARBA00022670"/>
    </source>
</evidence>
<accession>A0A653E8Y8</accession>
<dbReference type="Gene3D" id="3.90.1720.10">
    <property type="entry name" value="endopeptidase domain like (from Nostoc punctiforme)"/>
    <property type="match status" value="1"/>
</dbReference>
<comment type="similarity">
    <text evidence="1">Belongs to the peptidase C40 family.</text>
</comment>
<evidence type="ECO:0000259" key="5">
    <source>
        <dbReference type="Pfam" id="PF00877"/>
    </source>
</evidence>
<dbReference type="RefSeq" id="WP_150548811.1">
    <property type="nucleotide sequence ID" value="NZ_LR215729.2"/>
</dbReference>
<reference evidence="6" key="1">
    <citation type="submission" date="2019-02" db="EMBL/GenBank/DDBJ databases">
        <authorList>
            <consortium name="Genoscope - CEA"/>
            <person name="William W."/>
        </authorList>
    </citation>
    <scope>NUCLEOTIDE SEQUENCE [LARGE SCALE GENOMIC DNA]</scope>
    <source>
        <strain evidence="6">YSy11</strain>
    </source>
</reference>
<proteinExistence type="inferred from homology"/>
<dbReference type="GO" id="GO:0006508">
    <property type="term" value="P:proteolysis"/>
    <property type="evidence" value="ECO:0007669"/>
    <property type="project" value="UniProtKB-KW"/>
</dbReference>
<keyword evidence="4" id="KW-0788">Thiol protease</keyword>
<sequence length="140" mass="15371">MNAVIAAARECLDTPFKHQGRVLGKGMDCAGVLVHVLGRLGLPFDDTTGYPRTPYDGMLEKILNAQPALTEVAKADMTTGDVLLMRVTFAPQHIAIVSEPRYGHPYIIHGSSDHGGCVEHRLDDLAAFRIVRVYRLMEAE</sequence>
<dbReference type="GO" id="GO:0008234">
    <property type="term" value="F:cysteine-type peptidase activity"/>
    <property type="evidence" value="ECO:0007669"/>
    <property type="project" value="UniProtKB-KW"/>
</dbReference>
<evidence type="ECO:0000256" key="3">
    <source>
        <dbReference type="ARBA" id="ARBA00022801"/>
    </source>
</evidence>
<gene>
    <name evidence="6" type="ORF">PMYSY11_3208</name>
</gene>
<dbReference type="AlphaFoldDB" id="A0A653E8Y8"/>
<dbReference type="InterPro" id="IPR038765">
    <property type="entry name" value="Papain-like_cys_pep_sf"/>
</dbReference>
<feature type="domain" description="NlpC/P60" evidence="5">
    <location>
        <begin position="14"/>
        <end position="111"/>
    </location>
</feature>
<evidence type="ECO:0000256" key="1">
    <source>
        <dbReference type="ARBA" id="ARBA00007074"/>
    </source>
</evidence>
<name>A0A653E8Y8_9PSED</name>
<evidence type="ECO:0000256" key="4">
    <source>
        <dbReference type="ARBA" id="ARBA00022807"/>
    </source>
</evidence>